<evidence type="ECO:0000313" key="2">
    <source>
        <dbReference type="Proteomes" id="UP000825933"/>
    </source>
</evidence>
<protein>
    <submittedName>
        <fullName evidence="1">Uncharacterized protein</fullName>
    </submittedName>
</protein>
<comment type="caution">
    <text evidence="1">The sequence shown here is derived from an EMBL/GenBank/DDBJ whole genome shotgun (WGS) entry which is preliminary data.</text>
</comment>
<sequence length="148" mass="17474">MSEENQIWKRIEYERDKAFLLFSIYRDLGPTRSLEKVRVKYGESKVEKLTSQQIEKYSSKYNWVERASAYDDFLDEKRMEENWKAIEEMNKRQAEDAITVQTKALEDLKDVTYSAEEYKASPEGRRTSAARTWEIGVRNERLARGAAT</sequence>
<accession>A0A8T5UXH3</accession>
<evidence type="ECO:0000313" key="1">
    <source>
        <dbReference type="EMBL" id="MBZ2166997.1"/>
    </source>
</evidence>
<dbReference type="EMBL" id="JAIOUQ010000016">
    <property type="protein sequence ID" value="MBZ2166997.1"/>
    <property type="molecule type" value="Genomic_DNA"/>
</dbReference>
<dbReference type="RefSeq" id="WP_223792531.1">
    <property type="nucleotide sequence ID" value="NZ_JAIOUQ010000016.1"/>
</dbReference>
<proteinExistence type="predicted"/>
<feature type="non-terminal residue" evidence="1">
    <location>
        <position position="148"/>
    </location>
</feature>
<keyword evidence="2" id="KW-1185">Reference proteome</keyword>
<name>A0A8T5UXH3_9EURY</name>
<dbReference type="Proteomes" id="UP000825933">
    <property type="component" value="Unassembled WGS sequence"/>
</dbReference>
<reference evidence="2" key="1">
    <citation type="journal article" date="2022" name="Microbiol. Resour. Announc.">
        <title>Draft Genome Sequence of a Methanogenic Archaeon from West Spitsbergen Permafrost.</title>
        <authorList>
            <person name="Trubitsyn V."/>
            <person name="Rivkina E."/>
            <person name="Shcherbakova V."/>
        </authorList>
    </citation>
    <scope>NUCLEOTIDE SEQUENCE [LARGE SCALE GENOMIC DNA]</scope>
    <source>
        <strain evidence="2">VT</strain>
    </source>
</reference>
<organism evidence="1 2">
    <name type="scientific">Methanobacterium spitsbergense</name>
    <dbReference type="NCBI Taxonomy" id="2874285"/>
    <lineage>
        <taxon>Archaea</taxon>
        <taxon>Methanobacteriati</taxon>
        <taxon>Methanobacteriota</taxon>
        <taxon>Methanomada group</taxon>
        <taxon>Methanobacteria</taxon>
        <taxon>Methanobacteriales</taxon>
        <taxon>Methanobacteriaceae</taxon>
        <taxon>Methanobacterium</taxon>
    </lineage>
</organism>
<dbReference type="AlphaFoldDB" id="A0A8T5UXH3"/>
<gene>
    <name evidence="1" type="ORF">K8N75_13210</name>
</gene>